<dbReference type="RefSeq" id="WP_313916630.1">
    <property type="nucleotide sequence ID" value="NZ_CP135076.1"/>
</dbReference>
<dbReference type="CDD" id="cd23669">
    <property type="entry name" value="GH55_SacteLam55A-like"/>
    <property type="match status" value="1"/>
</dbReference>
<sequence>MESDRHHHPGRRGVLAGLAGSGAIAAAWRGPARAAMPAGDPDFGPGVIVVDPDMPAEMAQARLDAIFRQQERAHFTDRRYAVLLKPGRHALDINVGFFTQVAGLGALPGDTTVDGHVHAEADWHDGMALVNFWRGVENMAVRPPDGADRWAVSQAAPYRRMHLAGDLALDDGGWSSGGFIADSRIDGTIASGTQQQWFTRSSTIGGWRGSNWNMMFMGVKGAPDTSFPEPPYTTLAEVPVVRDKPFLYVTADGEWRVFKPALRRDGIGAAWADGMPAGTSIALADFLIVKPGLPAERINAGLAAGRHLLFTPGIHRLAEPVRVTRPDTVVLGLGLATLLAERGATAMTIADVPGVALAGLLFDAGPEVSPVLLEVGPRGARGDHAGNPVSLSDLFFRVGGATPGRVETCCEINSHHVIGDHLWIWRADHGDRANGRVHVGWEDNTADQGLVVNGDDVTIYGLFVEHFQKYQTLWNGERGRTYFYQNELPYDPPSQAGYMAGNRRGYAAYKVADHVDHHLAVGMGIYANFTADPSIVLESAIEAPEKPDVVFRDVTTISLGGGKGTIAHIVNDAGAAARKGAIRQTLVRYPPG</sequence>
<evidence type="ECO:0000313" key="1">
    <source>
        <dbReference type="EMBL" id="WNO54297.1"/>
    </source>
</evidence>
<accession>A0ABZ0BAJ8</accession>
<dbReference type="InterPro" id="IPR012334">
    <property type="entry name" value="Pectin_lyas_fold"/>
</dbReference>
<dbReference type="EMBL" id="CP135076">
    <property type="protein sequence ID" value="WNO54297.1"/>
    <property type="molecule type" value="Genomic_DNA"/>
</dbReference>
<proteinExistence type="predicted"/>
<dbReference type="Gene3D" id="2.160.20.10">
    <property type="entry name" value="Single-stranded right-handed beta-helix, Pectin lyase-like"/>
    <property type="match status" value="1"/>
</dbReference>
<dbReference type="PROSITE" id="PS51318">
    <property type="entry name" value="TAT"/>
    <property type="match status" value="1"/>
</dbReference>
<keyword evidence="2" id="KW-1185">Reference proteome</keyword>
<gene>
    <name evidence="1" type="ORF">RPR59_03305</name>
</gene>
<name>A0ABZ0BAJ8_9SPHN</name>
<evidence type="ECO:0000313" key="2">
    <source>
        <dbReference type="Proteomes" id="UP001302249"/>
    </source>
</evidence>
<dbReference type="InterPro" id="IPR006311">
    <property type="entry name" value="TAT_signal"/>
</dbReference>
<organism evidence="1 2">
    <name type="scientific">Stakelama saccharophila</name>
    <dbReference type="NCBI Taxonomy" id="3075605"/>
    <lineage>
        <taxon>Bacteria</taxon>
        <taxon>Pseudomonadati</taxon>
        <taxon>Pseudomonadota</taxon>
        <taxon>Alphaproteobacteria</taxon>
        <taxon>Sphingomonadales</taxon>
        <taxon>Sphingomonadaceae</taxon>
        <taxon>Stakelama</taxon>
    </lineage>
</organism>
<reference evidence="1 2" key="1">
    <citation type="submission" date="2023-09" db="EMBL/GenBank/DDBJ databases">
        <authorList>
            <person name="Rey-Velasco X."/>
        </authorList>
    </citation>
    <scope>NUCLEOTIDE SEQUENCE [LARGE SCALE GENOMIC DNA]</scope>
    <source>
        <strain evidence="1 2">W311</strain>
    </source>
</reference>
<dbReference type="Proteomes" id="UP001302249">
    <property type="component" value="Chromosome"/>
</dbReference>
<protein>
    <submittedName>
        <fullName evidence="1">Adenylyl cyclase</fullName>
    </submittedName>
</protein>
<dbReference type="InterPro" id="IPR059186">
    <property type="entry name" value="SACTE_4363"/>
</dbReference>